<gene>
    <name evidence="1" type="ORF">BGZ65_009432</name>
</gene>
<protein>
    <submittedName>
        <fullName evidence="1">Uncharacterized protein</fullName>
    </submittedName>
</protein>
<name>A0A9P6MEK3_9FUNG</name>
<sequence length="127" mass="14900">MPKISERQKALDEAEEAFMLAVINSDSDMEEDALLCFAFIAESPYLGRPERRKRDDYFFTTKFYALTNDEFRLYFRRFGFSVIARKIEQHPVFHNNSNYSPNAFCLAIGHRSPTTRTLREHFTGTKT</sequence>
<keyword evidence="2" id="KW-1185">Reference proteome</keyword>
<dbReference type="OrthoDB" id="2445244at2759"/>
<dbReference type="Proteomes" id="UP000749646">
    <property type="component" value="Unassembled WGS sequence"/>
</dbReference>
<evidence type="ECO:0000313" key="1">
    <source>
        <dbReference type="EMBL" id="KAF9994935.1"/>
    </source>
</evidence>
<dbReference type="AlphaFoldDB" id="A0A9P6MEK3"/>
<evidence type="ECO:0000313" key="2">
    <source>
        <dbReference type="Proteomes" id="UP000749646"/>
    </source>
</evidence>
<feature type="non-terminal residue" evidence="1">
    <location>
        <position position="127"/>
    </location>
</feature>
<organism evidence="1 2">
    <name type="scientific">Modicella reniformis</name>
    <dbReference type="NCBI Taxonomy" id="1440133"/>
    <lineage>
        <taxon>Eukaryota</taxon>
        <taxon>Fungi</taxon>
        <taxon>Fungi incertae sedis</taxon>
        <taxon>Mucoromycota</taxon>
        <taxon>Mortierellomycotina</taxon>
        <taxon>Mortierellomycetes</taxon>
        <taxon>Mortierellales</taxon>
        <taxon>Mortierellaceae</taxon>
        <taxon>Modicella</taxon>
    </lineage>
</organism>
<comment type="caution">
    <text evidence="1">The sequence shown here is derived from an EMBL/GenBank/DDBJ whole genome shotgun (WGS) entry which is preliminary data.</text>
</comment>
<reference evidence="1" key="1">
    <citation type="journal article" date="2020" name="Fungal Divers.">
        <title>Resolving the Mortierellaceae phylogeny through synthesis of multi-gene phylogenetics and phylogenomics.</title>
        <authorList>
            <person name="Vandepol N."/>
            <person name="Liber J."/>
            <person name="Desiro A."/>
            <person name="Na H."/>
            <person name="Kennedy M."/>
            <person name="Barry K."/>
            <person name="Grigoriev I.V."/>
            <person name="Miller A.N."/>
            <person name="O'Donnell K."/>
            <person name="Stajich J.E."/>
            <person name="Bonito G."/>
        </authorList>
    </citation>
    <scope>NUCLEOTIDE SEQUENCE</scope>
    <source>
        <strain evidence="1">MES-2147</strain>
    </source>
</reference>
<proteinExistence type="predicted"/>
<accession>A0A9P6MEK3</accession>
<dbReference type="EMBL" id="JAAAHW010001460">
    <property type="protein sequence ID" value="KAF9994935.1"/>
    <property type="molecule type" value="Genomic_DNA"/>
</dbReference>